<keyword evidence="4" id="KW-0694">RNA-binding</keyword>
<evidence type="ECO:0000256" key="3">
    <source>
        <dbReference type="PIRSR" id="PIRSR606225-1"/>
    </source>
</evidence>
<keyword evidence="2 5" id="KW-0413">Isomerase</keyword>
<dbReference type="InterPro" id="IPR020103">
    <property type="entry name" value="PsdUridine_synth_cat_dom_sf"/>
</dbReference>
<dbReference type="SUPFAM" id="SSF55174">
    <property type="entry name" value="Alpha-L RNA-binding motif"/>
    <property type="match status" value="1"/>
</dbReference>
<evidence type="ECO:0000313" key="8">
    <source>
        <dbReference type="Proteomes" id="UP000266389"/>
    </source>
</evidence>
<dbReference type="InterPro" id="IPR006224">
    <property type="entry name" value="PsdUridine_synth_RluA-like_CS"/>
</dbReference>
<organism evidence="7 8">
    <name type="scientific">Candidatus Thermochlorobacter aerophilus</name>
    <dbReference type="NCBI Taxonomy" id="1868324"/>
    <lineage>
        <taxon>Bacteria</taxon>
        <taxon>Pseudomonadati</taxon>
        <taxon>Chlorobiota</taxon>
        <taxon>Chlorobiia</taxon>
        <taxon>Chlorobiales</taxon>
        <taxon>Candidatus Thermochlorobacteriaceae</taxon>
        <taxon>Candidatus Thermochlorobacter</taxon>
    </lineage>
</organism>
<protein>
    <recommendedName>
        <fullName evidence="5">Pseudouridine synthase</fullName>
        <ecNumber evidence="5">5.4.99.-</ecNumber>
    </recommendedName>
</protein>
<dbReference type="Pfam" id="PF01479">
    <property type="entry name" value="S4"/>
    <property type="match status" value="1"/>
</dbReference>
<name>A0A395M155_9BACT</name>
<dbReference type="EC" id="5.4.99.-" evidence="5"/>
<dbReference type="Gene3D" id="3.10.290.10">
    <property type="entry name" value="RNA-binding S4 domain"/>
    <property type="match status" value="1"/>
</dbReference>
<dbReference type="EMBL" id="PHFL01000060">
    <property type="protein sequence ID" value="RFM23654.1"/>
    <property type="molecule type" value="Genomic_DNA"/>
</dbReference>
<dbReference type="GO" id="GO:0120159">
    <property type="term" value="F:rRNA pseudouridine synthase activity"/>
    <property type="evidence" value="ECO:0007669"/>
    <property type="project" value="UniProtKB-ARBA"/>
</dbReference>
<evidence type="ECO:0000313" key="7">
    <source>
        <dbReference type="EMBL" id="RFM23654.1"/>
    </source>
</evidence>
<dbReference type="PROSITE" id="PS50889">
    <property type="entry name" value="S4"/>
    <property type="match status" value="1"/>
</dbReference>
<dbReference type="InterPro" id="IPR002942">
    <property type="entry name" value="S4_RNA-bd"/>
</dbReference>
<dbReference type="GO" id="GO:0003723">
    <property type="term" value="F:RNA binding"/>
    <property type="evidence" value="ECO:0007669"/>
    <property type="project" value="UniProtKB-KW"/>
</dbReference>
<dbReference type="SUPFAM" id="SSF55120">
    <property type="entry name" value="Pseudouridine synthase"/>
    <property type="match status" value="1"/>
</dbReference>
<dbReference type="AlphaFoldDB" id="A0A395M155"/>
<feature type="domain" description="RNA-binding S4" evidence="6">
    <location>
        <begin position="32"/>
        <end position="96"/>
    </location>
</feature>
<dbReference type="Gene3D" id="3.30.2350.10">
    <property type="entry name" value="Pseudouridine synthase"/>
    <property type="match status" value="1"/>
</dbReference>
<evidence type="ECO:0000259" key="6">
    <source>
        <dbReference type="SMART" id="SM00363"/>
    </source>
</evidence>
<comment type="similarity">
    <text evidence="1 5">Belongs to the pseudouridine synthase RluA family.</text>
</comment>
<evidence type="ECO:0000256" key="2">
    <source>
        <dbReference type="ARBA" id="ARBA00023235"/>
    </source>
</evidence>
<dbReference type="Proteomes" id="UP000266389">
    <property type="component" value="Unassembled WGS sequence"/>
</dbReference>
<gene>
    <name evidence="7" type="ORF">D0433_09805</name>
</gene>
<proteinExistence type="inferred from homology"/>
<dbReference type="PROSITE" id="PS01129">
    <property type="entry name" value="PSI_RLU"/>
    <property type="match status" value="1"/>
</dbReference>
<dbReference type="PANTHER" id="PTHR21600">
    <property type="entry name" value="MITOCHONDRIAL RNA PSEUDOURIDINE SYNTHASE"/>
    <property type="match status" value="1"/>
</dbReference>
<dbReference type="NCBIfam" id="TIGR00005">
    <property type="entry name" value="rluA_subfam"/>
    <property type="match status" value="1"/>
</dbReference>
<dbReference type="GO" id="GO:0000455">
    <property type="term" value="P:enzyme-directed rRNA pseudouridine synthesis"/>
    <property type="evidence" value="ECO:0007669"/>
    <property type="project" value="UniProtKB-ARBA"/>
</dbReference>
<comment type="caution">
    <text evidence="7">The sequence shown here is derived from an EMBL/GenBank/DDBJ whole genome shotgun (WGS) entry which is preliminary data.</text>
</comment>
<dbReference type="Pfam" id="PF00849">
    <property type="entry name" value="PseudoU_synth_2"/>
    <property type="match status" value="1"/>
</dbReference>
<dbReference type="InterPro" id="IPR006225">
    <property type="entry name" value="PsdUridine_synth_RluC/D"/>
</dbReference>
<dbReference type="InterPro" id="IPR036986">
    <property type="entry name" value="S4_RNA-bd_sf"/>
</dbReference>
<dbReference type="InterPro" id="IPR050188">
    <property type="entry name" value="RluA_PseudoU_synthase"/>
</dbReference>
<dbReference type="InterPro" id="IPR006145">
    <property type="entry name" value="PsdUridine_synth_RsuA/RluA"/>
</dbReference>
<comment type="function">
    <text evidence="5">Responsible for synthesis of pseudouridine from uracil.</text>
</comment>
<dbReference type="PANTHER" id="PTHR21600:SF44">
    <property type="entry name" value="RIBOSOMAL LARGE SUBUNIT PSEUDOURIDINE SYNTHASE D"/>
    <property type="match status" value="1"/>
</dbReference>
<accession>A0A395M155</accession>
<evidence type="ECO:0000256" key="1">
    <source>
        <dbReference type="ARBA" id="ARBA00010876"/>
    </source>
</evidence>
<feature type="active site" evidence="3">
    <location>
        <position position="157"/>
    </location>
</feature>
<evidence type="ECO:0000256" key="4">
    <source>
        <dbReference type="PROSITE-ProRule" id="PRU00182"/>
    </source>
</evidence>
<dbReference type="SMART" id="SM00363">
    <property type="entry name" value="S4"/>
    <property type="match status" value="1"/>
</dbReference>
<comment type="catalytic activity">
    <reaction evidence="5">
        <text>a uridine in RNA = a pseudouridine in RNA</text>
        <dbReference type="Rhea" id="RHEA:48348"/>
        <dbReference type="Rhea" id="RHEA-COMP:12068"/>
        <dbReference type="Rhea" id="RHEA-COMP:12069"/>
        <dbReference type="ChEBI" id="CHEBI:65314"/>
        <dbReference type="ChEBI" id="CHEBI:65315"/>
    </reaction>
</comment>
<dbReference type="CDD" id="cd00165">
    <property type="entry name" value="S4"/>
    <property type="match status" value="1"/>
</dbReference>
<evidence type="ECO:0000256" key="5">
    <source>
        <dbReference type="RuleBase" id="RU362028"/>
    </source>
</evidence>
<dbReference type="CDD" id="cd02869">
    <property type="entry name" value="PseudoU_synth_RluA_like"/>
    <property type="match status" value="1"/>
</dbReference>
<reference evidence="7 8" key="1">
    <citation type="journal article" date="2011" name="ISME J.">
        <title>Community ecology of hot spring cyanobacterial mats: predominant populations and their functional potential.</title>
        <authorList>
            <person name="Klatt C.G."/>
            <person name="Wood J.M."/>
            <person name="Rusch D.B."/>
            <person name="Bateson M.M."/>
            <person name="Hamamura N."/>
            <person name="Heidelberg J.F."/>
            <person name="Grossman A.R."/>
            <person name="Bhaya D."/>
            <person name="Cohan F.M."/>
            <person name="Kuhl M."/>
            <person name="Bryant D.A."/>
            <person name="Ward D.M."/>
        </authorList>
    </citation>
    <scope>NUCLEOTIDE SEQUENCE [LARGE SCALE GENOMIC DNA]</scope>
    <source>
        <strain evidence="7">OS</strain>
    </source>
</reference>
<sequence length="350" mass="39515">MELEQLLDDEESLQALAPKRLEFRLPAKQGRERIDKFLTRQIENATRNRVQTAIEEGRVLVNGKPVKANYKVSPGDVIEVIFTHPPAPEMKPENIPLDIVFEDDYLIVINKPAGMVVHPAFGNWTGTLANAVLYHTGAQLSNLNQDELRPGIVHRLDKDTSGLIVVAKDDETHYALAKQFAERTTEKRYQAIVWGVPKQRKGVIKTNIGRSKRDRKMMAAYPYDESETAEGKPAITEYEVIEDFTFFSLLSLTLHTGRTHQIRVHLQHIGHPILADALYGGASVRLLPFARSESFVKNLLESLGRQALHAAELAFVHPKRREKVSFTAPMPNDMAQALEKIKCIHRSYAD</sequence>